<dbReference type="RefSeq" id="WP_072832216.1">
    <property type="nucleotide sequence ID" value="NZ_FQXP01000009.1"/>
</dbReference>
<evidence type="ECO:0000256" key="1">
    <source>
        <dbReference type="ARBA" id="ARBA00004651"/>
    </source>
</evidence>
<dbReference type="PANTHER" id="PTHR33778:SF1">
    <property type="entry name" value="MAGNESIUM TRANSPORTER YHID-RELATED"/>
    <property type="match status" value="1"/>
</dbReference>
<protein>
    <submittedName>
        <fullName evidence="9">Putative Mg2+ transporter-C (MgtC) family protein</fullName>
    </submittedName>
</protein>
<evidence type="ECO:0000313" key="10">
    <source>
        <dbReference type="Proteomes" id="UP000184526"/>
    </source>
</evidence>
<reference evidence="9 10" key="1">
    <citation type="submission" date="2016-11" db="EMBL/GenBank/DDBJ databases">
        <authorList>
            <person name="Jaros S."/>
            <person name="Januszkiewicz K."/>
            <person name="Wedrychowicz H."/>
        </authorList>
    </citation>
    <scope>NUCLEOTIDE SEQUENCE [LARGE SCALE GENOMIC DNA]</scope>
    <source>
        <strain evidence="9 10">DSM 3089</strain>
    </source>
</reference>
<dbReference type="GO" id="GO:0005886">
    <property type="term" value="C:plasma membrane"/>
    <property type="evidence" value="ECO:0007669"/>
    <property type="project" value="UniProtKB-SubCell"/>
</dbReference>
<proteinExistence type="inferred from homology"/>
<dbReference type="InterPro" id="IPR049177">
    <property type="entry name" value="MgtC_SapB_SrpB_YhiD_N"/>
</dbReference>
<evidence type="ECO:0000256" key="2">
    <source>
        <dbReference type="ARBA" id="ARBA00009298"/>
    </source>
</evidence>
<keyword evidence="3" id="KW-1003">Cell membrane</keyword>
<dbReference type="STRING" id="1121306.SAMN02745196_02359"/>
<name>A0A1M5XQX1_9CLOT</name>
<feature type="domain" description="MgtC/SapB/SrpB/YhiD N-terminal" evidence="8">
    <location>
        <begin position="15"/>
        <end position="140"/>
    </location>
</feature>
<dbReference type="OrthoDB" id="9811198at2"/>
<keyword evidence="6 7" id="KW-0472">Membrane</keyword>
<feature type="transmembrane region" description="Helical" evidence="7">
    <location>
        <begin position="123"/>
        <end position="140"/>
    </location>
</feature>
<evidence type="ECO:0000259" key="8">
    <source>
        <dbReference type="Pfam" id="PF02308"/>
    </source>
</evidence>
<evidence type="ECO:0000313" key="9">
    <source>
        <dbReference type="EMBL" id="SHI01653.1"/>
    </source>
</evidence>
<dbReference type="EMBL" id="FQXP01000009">
    <property type="protein sequence ID" value="SHI01653.1"/>
    <property type="molecule type" value="Genomic_DNA"/>
</dbReference>
<gene>
    <name evidence="9" type="ORF">SAMN02745196_02359</name>
</gene>
<dbReference type="InterPro" id="IPR003416">
    <property type="entry name" value="MgtC/SapB/SrpB/YhiD_fam"/>
</dbReference>
<feature type="transmembrane region" description="Helical" evidence="7">
    <location>
        <begin position="40"/>
        <end position="59"/>
    </location>
</feature>
<keyword evidence="5 7" id="KW-1133">Transmembrane helix</keyword>
<keyword evidence="4 7" id="KW-0812">Transmembrane</keyword>
<dbReference type="PANTHER" id="PTHR33778">
    <property type="entry name" value="PROTEIN MGTC"/>
    <property type="match status" value="1"/>
</dbReference>
<evidence type="ECO:0000256" key="4">
    <source>
        <dbReference type="ARBA" id="ARBA00022692"/>
    </source>
</evidence>
<keyword evidence="10" id="KW-1185">Reference proteome</keyword>
<dbReference type="AlphaFoldDB" id="A0A1M5XQX1"/>
<dbReference type="PRINTS" id="PR01837">
    <property type="entry name" value="MGTCSAPBPROT"/>
</dbReference>
<sequence>MSVSCLMQLDYLLRICIAAICGTAIGYERKNRMKEAGIRTHFIVAVGAALIMIVSKYGFQDQIGWQNTNLDPSRIAAQVVTGVGFLGAGIIFMHRESIKGLTTAAGIWVTAGIGLAIGSGLYFVGAVATVVIILGQVLLHSKIKFLSSPKTELLLLQIANLPGAVQEIHKLLTHEEITLINFKAKTDDELPDRISLEIIMRTDEWFDMCKLICTLQDNPLVKSAEF</sequence>
<comment type="subcellular location">
    <subcellularLocation>
        <location evidence="1">Cell membrane</location>
        <topology evidence="1">Multi-pass membrane protein</topology>
    </subcellularLocation>
</comment>
<evidence type="ECO:0000256" key="3">
    <source>
        <dbReference type="ARBA" id="ARBA00022475"/>
    </source>
</evidence>
<dbReference type="Proteomes" id="UP000184526">
    <property type="component" value="Unassembled WGS sequence"/>
</dbReference>
<organism evidence="9 10">
    <name type="scientific">Clostridium collagenovorans DSM 3089</name>
    <dbReference type="NCBI Taxonomy" id="1121306"/>
    <lineage>
        <taxon>Bacteria</taxon>
        <taxon>Bacillati</taxon>
        <taxon>Bacillota</taxon>
        <taxon>Clostridia</taxon>
        <taxon>Eubacteriales</taxon>
        <taxon>Clostridiaceae</taxon>
        <taxon>Clostridium</taxon>
    </lineage>
</organism>
<accession>A0A1M5XQX1</accession>
<evidence type="ECO:0000256" key="5">
    <source>
        <dbReference type="ARBA" id="ARBA00022989"/>
    </source>
</evidence>
<evidence type="ECO:0000256" key="6">
    <source>
        <dbReference type="ARBA" id="ARBA00023136"/>
    </source>
</evidence>
<feature type="transmembrane region" description="Helical" evidence="7">
    <location>
        <begin position="75"/>
        <end position="93"/>
    </location>
</feature>
<feature type="transmembrane region" description="Helical" evidence="7">
    <location>
        <begin position="12"/>
        <end position="28"/>
    </location>
</feature>
<dbReference type="Pfam" id="PF02308">
    <property type="entry name" value="MgtC"/>
    <property type="match status" value="1"/>
</dbReference>
<evidence type="ECO:0000256" key="7">
    <source>
        <dbReference type="SAM" id="Phobius"/>
    </source>
</evidence>
<comment type="similarity">
    <text evidence="2">Belongs to the MgtC/SapB family.</text>
</comment>